<feature type="region of interest" description="Disordered" evidence="1">
    <location>
        <begin position="47"/>
        <end position="77"/>
    </location>
</feature>
<dbReference type="AlphaFoldDB" id="A0A853A4C1"/>
<dbReference type="EMBL" id="JACBZD010000001">
    <property type="protein sequence ID" value="NYI05551.1"/>
    <property type="molecule type" value="Genomic_DNA"/>
</dbReference>
<reference evidence="2 3" key="1">
    <citation type="submission" date="2020-07" db="EMBL/GenBank/DDBJ databases">
        <title>Sequencing the genomes of 1000 actinobacteria strains.</title>
        <authorList>
            <person name="Klenk H.-P."/>
        </authorList>
    </citation>
    <scope>NUCLEOTIDE SEQUENCE [LARGE SCALE GENOMIC DNA]</scope>
    <source>
        <strain evidence="2 3">DSM 42178</strain>
    </source>
</reference>
<proteinExistence type="predicted"/>
<protein>
    <recommendedName>
        <fullName evidence="4">XRE family transcriptional regulator</fullName>
    </recommendedName>
</protein>
<gene>
    <name evidence="2" type="ORF">FHU37_002494</name>
</gene>
<evidence type="ECO:0000256" key="1">
    <source>
        <dbReference type="SAM" id="MobiDB-lite"/>
    </source>
</evidence>
<comment type="caution">
    <text evidence="2">The sequence shown here is derived from an EMBL/GenBank/DDBJ whole genome shotgun (WGS) entry which is preliminary data.</text>
</comment>
<sequence length="417" mass="44321">MLGEELALSEKQFKNWYHGRVKSRPYPKAGKVLEAMFPPWTVQELLARPDSSSAEPVPQASDSRRTDPEGAPSAPESLLATDARQSARFALAMAATNVSDVALEQLDADVDRLARTYVSQPVTTLFEEIRSLRADVFRLLEGRQRPGQTSHLFLAAARLCGLSAHVCLDLGDYSSATTQARTARQCAELAGSKELVGWIRSVESLIAYWDGRPTEAVSLARAGRANAGSPSATTRLASLEARACARVGDAEGALAALRVSQEARHLLGGGEQSGGGVFEFPEAKQWAYAGTTLLTIGGAHLGAAIDASTRAVELYRTAPDADRSSGDLLAAHVDLAGAHLAVGDLDATRVMAEVVLGAPVERRTASILRRMHGLAESLSPPARSGSPVARTVRSEILDFCRSRPALPQPSAHAELTS</sequence>
<evidence type="ECO:0000313" key="2">
    <source>
        <dbReference type="EMBL" id="NYI05551.1"/>
    </source>
</evidence>
<organism evidence="2 3">
    <name type="scientific">Allostreptomyces psammosilenae</name>
    <dbReference type="NCBI Taxonomy" id="1892865"/>
    <lineage>
        <taxon>Bacteria</taxon>
        <taxon>Bacillati</taxon>
        <taxon>Actinomycetota</taxon>
        <taxon>Actinomycetes</taxon>
        <taxon>Kitasatosporales</taxon>
        <taxon>Streptomycetaceae</taxon>
        <taxon>Allostreptomyces</taxon>
    </lineage>
</organism>
<dbReference type="RefSeq" id="WP_179814272.1">
    <property type="nucleotide sequence ID" value="NZ_JACBZD010000001.1"/>
</dbReference>
<evidence type="ECO:0008006" key="4">
    <source>
        <dbReference type="Google" id="ProtNLM"/>
    </source>
</evidence>
<dbReference type="Proteomes" id="UP000567795">
    <property type="component" value="Unassembled WGS sequence"/>
</dbReference>
<accession>A0A853A4C1</accession>
<keyword evidence="3" id="KW-1185">Reference proteome</keyword>
<evidence type="ECO:0000313" key="3">
    <source>
        <dbReference type="Proteomes" id="UP000567795"/>
    </source>
</evidence>
<name>A0A853A4C1_9ACTN</name>